<keyword evidence="2" id="KW-1185">Reference proteome</keyword>
<dbReference type="EMBL" id="BMHY01000001">
    <property type="protein sequence ID" value="GGG57820.1"/>
    <property type="molecule type" value="Genomic_DNA"/>
</dbReference>
<name>A0A917GV70_9BACL</name>
<dbReference type="RefSeq" id="WP_188887657.1">
    <property type="nucleotide sequence ID" value="NZ_BMHY01000001.1"/>
</dbReference>
<comment type="caution">
    <text evidence="1">The sequence shown here is derived from an EMBL/GenBank/DDBJ whole genome shotgun (WGS) entry which is preliminary data.</text>
</comment>
<gene>
    <name evidence="1" type="ORF">GCM10010918_08620</name>
</gene>
<dbReference type="AlphaFoldDB" id="A0A917GV70"/>
<dbReference type="Proteomes" id="UP000600247">
    <property type="component" value="Unassembled WGS sequence"/>
</dbReference>
<protein>
    <submittedName>
        <fullName evidence="1">Uncharacterized protein</fullName>
    </submittedName>
</protein>
<accession>A0A917GV70</accession>
<proteinExistence type="predicted"/>
<reference evidence="1 2" key="1">
    <citation type="journal article" date="2014" name="Int. J. Syst. Evol. Microbiol.">
        <title>Complete genome sequence of Corynebacterium casei LMG S-19264T (=DSM 44701T), isolated from a smear-ripened cheese.</title>
        <authorList>
            <consortium name="US DOE Joint Genome Institute (JGI-PGF)"/>
            <person name="Walter F."/>
            <person name="Albersmeier A."/>
            <person name="Kalinowski J."/>
            <person name="Ruckert C."/>
        </authorList>
    </citation>
    <scope>NUCLEOTIDE SEQUENCE [LARGE SCALE GENOMIC DNA]</scope>
    <source>
        <strain evidence="1 2">CGMCC 1.15286</strain>
    </source>
</reference>
<evidence type="ECO:0000313" key="1">
    <source>
        <dbReference type="EMBL" id="GGG57820.1"/>
    </source>
</evidence>
<evidence type="ECO:0000313" key="2">
    <source>
        <dbReference type="Proteomes" id="UP000600247"/>
    </source>
</evidence>
<organism evidence="1 2">
    <name type="scientific">Paenibacillus radicis</name>
    <name type="common">ex Gao et al. 2016</name>
    <dbReference type="NCBI Taxonomy" id="1737354"/>
    <lineage>
        <taxon>Bacteria</taxon>
        <taxon>Bacillati</taxon>
        <taxon>Bacillota</taxon>
        <taxon>Bacilli</taxon>
        <taxon>Bacillales</taxon>
        <taxon>Paenibacillaceae</taxon>
        <taxon>Paenibacillus</taxon>
    </lineage>
</organism>
<sequence length="106" mass="11876">MSTMISYKLPCGSKMNYPEKLGYLTRKGNLVIFHSTSSKDYESYLIVPATKGIHIIKTGSMLEIALLYENLPLEEFEVRDSSGGFNYKLGTTLEELQDLLAQSTSD</sequence>